<reference evidence="2 3" key="1">
    <citation type="submission" date="2017-08" db="EMBL/GenBank/DDBJ databases">
        <title>Infants hospitalized years apart are colonized by the same room-sourced microbial strains.</title>
        <authorList>
            <person name="Brooks B."/>
            <person name="Olm M.R."/>
            <person name="Firek B.A."/>
            <person name="Baker R."/>
            <person name="Thomas B.C."/>
            <person name="Morowitz M.J."/>
            <person name="Banfield J.F."/>
        </authorList>
    </citation>
    <scope>NUCLEOTIDE SEQUENCE [LARGE SCALE GENOMIC DNA]</scope>
    <source>
        <strain evidence="2">S2_005_002_R2_34</strain>
    </source>
</reference>
<evidence type="ECO:0000256" key="1">
    <source>
        <dbReference type="SAM" id="SignalP"/>
    </source>
</evidence>
<feature type="signal peptide" evidence="1">
    <location>
        <begin position="1"/>
        <end position="21"/>
    </location>
</feature>
<organism evidence="2 3">
    <name type="scientific">Rhodovulum sulfidophilum</name>
    <name type="common">Rhodobacter sulfidophilus</name>
    <dbReference type="NCBI Taxonomy" id="35806"/>
    <lineage>
        <taxon>Bacteria</taxon>
        <taxon>Pseudomonadati</taxon>
        <taxon>Pseudomonadota</taxon>
        <taxon>Alphaproteobacteria</taxon>
        <taxon>Rhodobacterales</taxon>
        <taxon>Paracoccaceae</taxon>
        <taxon>Rhodovulum</taxon>
    </lineage>
</organism>
<evidence type="ECO:0000313" key="3">
    <source>
        <dbReference type="Proteomes" id="UP000249185"/>
    </source>
</evidence>
<protein>
    <submittedName>
        <fullName evidence="2">Uncharacterized protein</fullName>
    </submittedName>
</protein>
<evidence type="ECO:0000313" key="2">
    <source>
        <dbReference type="EMBL" id="PZQ49474.1"/>
    </source>
</evidence>
<sequence length="138" mass="14566">MRRPIFAAALGLVLSPGLAGAAALAPEIFEAMSEGRTLYFSRDGADYGAEQYFPGRRALWRYADGACVWGRWFPRDGLICFDYDGADGADGPQCWNFQGDGSSFSAALIEDGAPSGLLIHLSGADTRPLDCPGPGVGS</sequence>
<feature type="chain" id="PRO_5015908197" evidence="1">
    <location>
        <begin position="22"/>
        <end position="138"/>
    </location>
</feature>
<name>A0A2W5N8V2_RHOSU</name>
<accession>A0A2W5N8V2</accession>
<comment type="caution">
    <text evidence="2">The sequence shown here is derived from an EMBL/GenBank/DDBJ whole genome shotgun (WGS) entry which is preliminary data.</text>
</comment>
<dbReference type="Proteomes" id="UP000249185">
    <property type="component" value="Unassembled WGS sequence"/>
</dbReference>
<proteinExistence type="predicted"/>
<keyword evidence="1" id="KW-0732">Signal</keyword>
<dbReference type="AlphaFoldDB" id="A0A2W5N8V2"/>
<gene>
    <name evidence="2" type="ORF">DI556_11450</name>
</gene>
<dbReference type="EMBL" id="QFPW01000007">
    <property type="protein sequence ID" value="PZQ49474.1"/>
    <property type="molecule type" value="Genomic_DNA"/>
</dbReference>